<dbReference type="PROSITE" id="PS51762">
    <property type="entry name" value="GH16_2"/>
    <property type="match status" value="1"/>
</dbReference>
<name>A0ABS6MND0_9GAMM</name>
<evidence type="ECO:0000313" key="5">
    <source>
        <dbReference type="Proteomes" id="UP000704611"/>
    </source>
</evidence>
<gene>
    <name evidence="4" type="ORF">KQY15_14550</name>
</gene>
<accession>A0ABS6MND0</accession>
<evidence type="ECO:0000256" key="1">
    <source>
        <dbReference type="ARBA" id="ARBA00006865"/>
    </source>
</evidence>
<dbReference type="InterPro" id="IPR050546">
    <property type="entry name" value="Glycosyl_Hydrlase_16"/>
</dbReference>
<dbReference type="PANTHER" id="PTHR10963">
    <property type="entry name" value="GLYCOSYL HYDROLASE-RELATED"/>
    <property type="match status" value="1"/>
</dbReference>
<evidence type="ECO:0000256" key="2">
    <source>
        <dbReference type="SAM" id="SignalP"/>
    </source>
</evidence>
<evidence type="ECO:0000259" key="3">
    <source>
        <dbReference type="PROSITE" id="PS51762"/>
    </source>
</evidence>
<keyword evidence="2" id="KW-0732">Signal</keyword>
<dbReference type="InterPro" id="IPR000757">
    <property type="entry name" value="Beta-glucanase-like"/>
</dbReference>
<dbReference type="EMBL" id="JAHRID010000007">
    <property type="protein sequence ID" value="MBV2130312.1"/>
    <property type="molecule type" value="Genomic_DNA"/>
</dbReference>
<dbReference type="Pfam" id="PF00722">
    <property type="entry name" value="Glyco_hydro_16"/>
    <property type="match status" value="1"/>
</dbReference>
<evidence type="ECO:0000313" key="4">
    <source>
        <dbReference type="EMBL" id="MBV2130312.1"/>
    </source>
</evidence>
<dbReference type="Proteomes" id="UP000704611">
    <property type="component" value="Unassembled WGS sequence"/>
</dbReference>
<feature type="domain" description="GH16" evidence="3">
    <location>
        <begin position="30"/>
        <end position="329"/>
    </location>
</feature>
<reference evidence="4 5" key="1">
    <citation type="submission" date="2021-06" db="EMBL/GenBank/DDBJ databases">
        <title>Rheinheimera indica sp. nov., isolated from deep-sea sediment.</title>
        <authorList>
            <person name="Wang Z."/>
            <person name="Zhang X.-Y."/>
        </authorList>
    </citation>
    <scope>NUCLEOTIDE SEQUENCE [LARGE SCALE GENOMIC DNA]</scope>
    <source>
        <strain evidence="4 5">SM2107</strain>
    </source>
</reference>
<comment type="caution">
    <text evidence="4">The sequence shown here is derived from an EMBL/GenBank/DDBJ whole genome shotgun (WGS) entry which is preliminary data.</text>
</comment>
<comment type="similarity">
    <text evidence="1">Belongs to the glycosyl hydrolase 16 family.</text>
</comment>
<organism evidence="4 5">
    <name type="scientific">Arsukibacterium indicum</name>
    <dbReference type="NCBI Taxonomy" id="2848612"/>
    <lineage>
        <taxon>Bacteria</taxon>
        <taxon>Pseudomonadati</taxon>
        <taxon>Pseudomonadota</taxon>
        <taxon>Gammaproteobacteria</taxon>
        <taxon>Chromatiales</taxon>
        <taxon>Chromatiaceae</taxon>
        <taxon>Arsukibacterium</taxon>
    </lineage>
</organism>
<feature type="signal peptide" evidence="2">
    <location>
        <begin position="1"/>
        <end position="28"/>
    </location>
</feature>
<keyword evidence="5" id="KW-1185">Reference proteome</keyword>
<dbReference type="PANTHER" id="PTHR10963:SF55">
    <property type="entry name" value="GLYCOSIDE HYDROLASE FAMILY 16 PROTEIN"/>
    <property type="match status" value="1"/>
</dbReference>
<dbReference type="CDD" id="cd08023">
    <property type="entry name" value="GH16_laminarinase_like"/>
    <property type="match status" value="1"/>
</dbReference>
<proteinExistence type="inferred from homology"/>
<dbReference type="PROSITE" id="PS51257">
    <property type="entry name" value="PROKAR_LIPOPROTEIN"/>
    <property type="match status" value="1"/>
</dbReference>
<sequence>MIIKMKQISMLTAVLMAAGLAGCGGDTATNTDLTAVNPTEPVSDWQLVWSDEFDGSRIDENKWTHEINCAGGGNNEKQCYTDSPENSFVSDGTLKIVALPAEEGAPLPYTSARLNTKYQGDFKYGRFEMRAKLPSGQGSWPAFWMLPTDNVYGEWPKSGEIDIMEAVNLKVAGEDGVAEANVHGTLHYGRAWPNNASSGKAYLLPEGMNPADDFHTYAIEWNEGEIRWYVDGYLYQTQMASKVRFNSRGEAVGLSHRGWFSENFDIVTGELKTQWNSAPFDQRFHLLLNLAVGGNWPENVNNLGIDAEAFADGQTYEIDYVRVYQCGQDLDSGRGCETVRAGYKDEETLVIGEAPIPSPPSTGVAQNLTIFADTPNPNWPAWDCCGGSTPALVEVADRGNVYEFVVNAQPTVNGFITRSAFITDPAGVPSPFDASPLIENGSISFDMQVVSAPSNPDSTWIFKVESNENSSFAELPITASSEGNTPVTGEWQSYTFPLQMLADAGLDLSAIDAIMIFPAWGTGEGAVYRVDNVKIAQPDAASPELVIFTDSENPAWPMWDCCGGSTPVEAMDDAEHGLTAEFSIGATPTVMGFINRAPDGSGEPFDATALLSEGVVQFEMKVVTAPSNPDSTWLFKIEADNATSAVEVPLSNGSAGIEPVTGQWATYTFSIQSLSDAGLDISAIDVLMIFPAWGTGEGAVYRVDNVRIYNPNAQSSGMLTLFRDAVNPDWSLWDCCAGSTPQVVDAGAPYGNVAQFSVLGSPETVQGILANEGVSFDATALLASGSVSFDMRVVDAPANPDSTWLFKIESTGAASAVELPLAAGNSDQAPVTGEWQRYSFPLQSLFDAGLDISDINVIMVFPAWGTGTGAVYQIDNVEISNN</sequence>
<protein>
    <submittedName>
        <fullName evidence="4">Family 16 glycosylhydrolase</fullName>
    </submittedName>
</protein>
<feature type="chain" id="PRO_5046150760" evidence="2">
    <location>
        <begin position="29"/>
        <end position="882"/>
    </location>
</feature>